<evidence type="ECO:0000313" key="3">
    <source>
        <dbReference type="EMBL" id="BCX47897.1"/>
    </source>
</evidence>
<gene>
    <name evidence="3" type="ORF">HAHE_18050</name>
</gene>
<dbReference type="SUPFAM" id="SSF53756">
    <property type="entry name" value="UDP-Glycosyltransferase/glycogen phosphorylase"/>
    <property type="match status" value="1"/>
</dbReference>
<keyword evidence="2 3" id="KW-0808">Transferase</keyword>
<proteinExistence type="predicted"/>
<sequence>MSDESLLIVSPECWRDACFSLPATRALARVRPTDILCPEPQRRLWEASGVSQVLTHDGSKKSLAESLTGIQHVLLWEDGVVAKACVKAAIPDRIGLPAPGLAKKLTRSLERTVRPGPPEHDVRRFLDTAATLGAEPFQQENFAALEIEGERYPDKVLIVADSDFGKNHEWPAGRWIELLEELPKHLLVLASGPLARKVAEATGIEVLEISDPIEAARFGQLIGADGSMPHVAAAFGTTCAVLYGPGDPDLIRPLGKQHSIIRRKVECSPCFVSSCPLDLRCQEDLSVGRVSNLLRGFIPA</sequence>
<organism evidence="3 4">
    <name type="scientific">Haloferula helveola</name>
    <dbReference type="NCBI Taxonomy" id="490095"/>
    <lineage>
        <taxon>Bacteria</taxon>
        <taxon>Pseudomonadati</taxon>
        <taxon>Verrucomicrobiota</taxon>
        <taxon>Verrucomicrobiia</taxon>
        <taxon>Verrucomicrobiales</taxon>
        <taxon>Verrucomicrobiaceae</taxon>
        <taxon>Haloferula</taxon>
    </lineage>
</organism>
<reference evidence="3 4" key="1">
    <citation type="submission" date="2021-06" db="EMBL/GenBank/DDBJ databases">
        <title>Complete genome of Haloferula helveola possessing various polysaccharide degrading enzymes.</title>
        <authorList>
            <person name="Takami H."/>
            <person name="Huang C."/>
            <person name="Hamasaki K."/>
        </authorList>
    </citation>
    <scope>NUCLEOTIDE SEQUENCE [LARGE SCALE GENOMIC DNA]</scope>
    <source>
        <strain evidence="3 4">CN-1</strain>
    </source>
</reference>
<dbReference type="GO" id="GO:0016740">
    <property type="term" value="F:transferase activity"/>
    <property type="evidence" value="ECO:0007669"/>
    <property type="project" value="UniProtKB-KW"/>
</dbReference>
<name>A0ABN6H4H8_9BACT</name>
<dbReference type="InterPro" id="IPR002201">
    <property type="entry name" value="Glyco_trans_9"/>
</dbReference>
<evidence type="ECO:0000256" key="2">
    <source>
        <dbReference type="ARBA" id="ARBA00022679"/>
    </source>
</evidence>
<evidence type="ECO:0000313" key="4">
    <source>
        <dbReference type="Proteomes" id="UP001374893"/>
    </source>
</evidence>
<dbReference type="EMBL" id="AP024702">
    <property type="protein sequence ID" value="BCX47897.1"/>
    <property type="molecule type" value="Genomic_DNA"/>
</dbReference>
<dbReference type="Gene3D" id="3.40.50.2000">
    <property type="entry name" value="Glycogen Phosphorylase B"/>
    <property type="match status" value="1"/>
</dbReference>
<keyword evidence="1" id="KW-0328">Glycosyltransferase</keyword>
<protein>
    <submittedName>
        <fullName evidence="3">ADP-heptose--Lpsheptosyl transferase protein</fullName>
    </submittedName>
</protein>
<accession>A0ABN6H4H8</accession>
<dbReference type="Proteomes" id="UP001374893">
    <property type="component" value="Chromosome"/>
</dbReference>
<evidence type="ECO:0000256" key="1">
    <source>
        <dbReference type="ARBA" id="ARBA00022676"/>
    </source>
</evidence>
<dbReference type="RefSeq" id="WP_338690359.1">
    <property type="nucleotide sequence ID" value="NZ_AP024702.1"/>
</dbReference>
<dbReference type="Pfam" id="PF01075">
    <property type="entry name" value="Glyco_transf_9"/>
    <property type="match status" value="1"/>
</dbReference>
<keyword evidence="4" id="KW-1185">Reference proteome</keyword>
<dbReference type="InterPro" id="IPR051199">
    <property type="entry name" value="LPS_LOS_Heptosyltrfase"/>
</dbReference>
<dbReference type="PANTHER" id="PTHR30160">
    <property type="entry name" value="TETRAACYLDISACCHARIDE 4'-KINASE-RELATED"/>
    <property type="match status" value="1"/>
</dbReference>